<reference evidence="1" key="1">
    <citation type="submission" date="2022-06" db="EMBL/GenBank/DDBJ databases">
        <title>Complete genome sequences of two strains of the flax pathogen Septoria linicola.</title>
        <authorList>
            <person name="Lapalu N."/>
            <person name="Simon A."/>
            <person name="Demenou B."/>
            <person name="Paumier D."/>
            <person name="Guillot M.-P."/>
            <person name="Gout L."/>
            <person name="Valade R."/>
        </authorList>
    </citation>
    <scope>NUCLEOTIDE SEQUENCE</scope>
    <source>
        <strain evidence="1">SE15195</strain>
    </source>
</reference>
<gene>
    <name evidence="1" type="ORF">Slin15195_G075430</name>
</gene>
<dbReference type="AlphaFoldDB" id="A0A9Q9ELD9"/>
<protein>
    <submittedName>
        <fullName evidence="1">Uncharacterized protein</fullName>
    </submittedName>
</protein>
<evidence type="ECO:0000313" key="1">
    <source>
        <dbReference type="EMBL" id="USW54224.1"/>
    </source>
</evidence>
<organism evidence="1 2">
    <name type="scientific">Septoria linicola</name>
    <dbReference type="NCBI Taxonomy" id="215465"/>
    <lineage>
        <taxon>Eukaryota</taxon>
        <taxon>Fungi</taxon>
        <taxon>Dikarya</taxon>
        <taxon>Ascomycota</taxon>
        <taxon>Pezizomycotina</taxon>
        <taxon>Dothideomycetes</taxon>
        <taxon>Dothideomycetidae</taxon>
        <taxon>Mycosphaerellales</taxon>
        <taxon>Mycosphaerellaceae</taxon>
        <taxon>Septoria</taxon>
    </lineage>
</organism>
<sequence length="296" mass="33197">MATIPTLFCHTLRRRPSYAAVIPKLLAQTQYVVREELLKTHDIAVPISVEVDPQSGKQRPTSHLRFLLLSTSAVSDGKKEATSERIRHFAYLTAEPIAIIFLLNPPRETSFRSAKHFDQAVEGEDNNGVAGTLAYTQLQVEMMSRPDLPRIPILPLHTLDGLQALLQQHAARHMNRKSGAPRNTTTARDLLQLCSLQQPMKDTTANILSDTLVSLRDMAEAMVERPGAPDSSSPTAAANLALKFLSQPNDRWDANGRLHMSSEVYTPQGRLQRLKNVISEEEMADLTEFWRDEWQL</sequence>
<accession>A0A9Q9ELD9</accession>
<dbReference type="Proteomes" id="UP001056384">
    <property type="component" value="Chromosome 6"/>
</dbReference>
<name>A0A9Q9ELD9_9PEZI</name>
<dbReference type="EMBL" id="CP099423">
    <property type="protein sequence ID" value="USW54224.1"/>
    <property type="molecule type" value="Genomic_DNA"/>
</dbReference>
<evidence type="ECO:0000313" key="2">
    <source>
        <dbReference type="Proteomes" id="UP001056384"/>
    </source>
</evidence>
<keyword evidence="2" id="KW-1185">Reference proteome</keyword>
<proteinExistence type="predicted"/>